<evidence type="ECO:0000259" key="8">
    <source>
        <dbReference type="Pfam" id="PF00347"/>
    </source>
</evidence>
<reference evidence="9 10" key="1">
    <citation type="journal article" date="2015" name="Nature">
        <title>rRNA introns, odd ribosomes, and small enigmatic genomes across a large radiation of phyla.</title>
        <authorList>
            <person name="Brown C.T."/>
            <person name="Hug L.A."/>
            <person name="Thomas B.C."/>
            <person name="Sharon I."/>
            <person name="Castelle C.J."/>
            <person name="Singh A."/>
            <person name="Wilkins M.J."/>
            <person name="Williams K.H."/>
            <person name="Banfield J.F."/>
        </authorList>
    </citation>
    <scope>NUCLEOTIDE SEQUENCE [LARGE SCALE GENOMIC DNA]</scope>
</reference>
<name>A0A0G0NCR3_9BACT</name>
<evidence type="ECO:0000256" key="6">
    <source>
        <dbReference type="RuleBase" id="RU003869"/>
    </source>
</evidence>
<evidence type="ECO:0000256" key="2">
    <source>
        <dbReference type="ARBA" id="ARBA00022980"/>
    </source>
</evidence>
<protein>
    <recommendedName>
        <fullName evidence="4 5">50S ribosomal protein L6</fullName>
    </recommendedName>
</protein>
<dbReference type="FunFam" id="3.90.930.12:FF:000001">
    <property type="entry name" value="50S ribosomal protein L6"/>
    <property type="match status" value="1"/>
</dbReference>
<comment type="function">
    <text evidence="7">This protein binds to the 23S rRNA, and is important in its secondary structure. It is located near the subunit interface in the base of the L7/L12 stalk, and near the tRNA binding site of the peptidyltransferase center.</text>
</comment>
<dbReference type="PRINTS" id="PR00059">
    <property type="entry name" value="RIBOSOMALL6"/>
</dbReference>
<dbReference type="Pfam" id="PF00347">
    <property type="entry name" value="Ribosomal_L6"/>
    <property type="match status" value="1"/>
</dbReference>
<gene>
    <name evidence="9" type="ORF">UT42_C0049G0015</name>
</gene>
<organism evidence="9 10">
    <name type="scientific">Candidatus Falkowbacteria bacterium GW2011_GWA2_39_24</name>
    <dbReference type="NCBI Taxonomy" id="1618634"/>
    <lineage>
        <taxon>Bacteria</taxon>
        <taxon>Candidatus Falkowiibacteriota</taxon>
    </lineage>
</organism>
<comment type="similarity">
    <text evidence="1 6">Belongs to the universal ribosomal protein uL6 family.</text>
</comment>
<comment type="caution">
    <text evidence="9">The sequence shown here is derived from an EMBL/GenBank/DDBJ whole genome shotgun (WGS) entry which is preliminary data.</text>
</comment>
<keyword evidence="2 6" id="KW-0689">Ribosomal protein</keyword>
<dbReference type="Proteomes" id="UP000034048">
    <property type="component" value="Unassembled WGS sequence"/>
</dbReference>
<dbReference type="GO" id="GO:0022625">
    <property type="term" value="C:cytosolic large ribosomal subunit"/>
    <property type="evidence" value="ECO:0007669"/>
    <property type="project" value="UniProtKB-UniRule"/>
</dbReference>
<keyword evidence="7" id="KW-0694">RNA-binding</keyword>
<dbReference type="PANTHER" id="PTHR11655:SF14">
    <property type="entry name" value="LARGE RIBOSOMAL SUBUNIT PROTEIN UL6M"/>
    <property type="match status" value="1"/>
</dbReference>
<dbReference type="PROSITE" id="PS00525">
    <property type="entry name" value="RIBOSOMAL_L6_1"/>
    <property type="match status" value="1"/>
</dbReference>
<evidence type="ECO:0000256" key="1">
    <source>
        <dbReference type="ARBA" id="ARBA00009356"/>
    </source>
</evidence>
<evidence type="ECO:0000256" key="3">
    <source>
        <dbReference type="ARBA" id="ARBA00023274"/>
    </source>
</evidence>
<dbReference type="NCBIfam" id="TIGR03654">
    <property type="entry name" value="L6_bact"/>
    <property type="match status" value="1"/>
</dbReference>
<dbReference type="InterPro" id="IPR020040">
    <property type="entry name" value="Ribosomal_uL6_a/b-dom"/>
</dbReference>
<dbReference type="PATRIC" id="fig|1618634.3.peg.549"/>
<dbReference type="GO" id="GO:0019843">
    <property type="term" value="F:rRNA binding"/>
    <property type="evidence" value="ECO:0007669"/>
    <property type="project" value="UniProtKB-UniRule"/>
</dbReference>
<evidence type="ECO:0000256" key="7">
    <source>
        <dbReference type="RuleBase" id="RU003870"/>
    </source>
</evidence>
<dbReference type="Gene3D" id="3.90.930.12">
    <property type="entry name" value="Ribosomal protein L6, alpha-beta domain"/>
    <property type="match status" value="2"/>
</dbReference>
<evidence type="ECO:0000313" key="9">
    <source>
        <dbReference type="EMBL" id="KKR13278.1"/>
    </source>
</evidence>
<dbReference type="GO" id="GO:0003735">
    <property type="term" value="F:structural constituent of ribosome"/>
    <property type="evidence" value="ECO:0007669"/>
    <property type="project" value="UniProtKB-UniRule"/>
</dbReference>
<dbReference type="PIRSF" id="PIRSF002162">
    <property type="entry name" value="Ribosomal_L6"/>
    <property type="match status" value="1"/>
</dbReference>
<dbReference type="EMBL" id="LBWS01000049">
    <property type="protein sequence ID" value="KKR13278.1"/>
    <property type="molecule type" value="Genomic_DNA"/>
</dbReference>
<dbReference type="GO" id="GO:0002181">
    <property type="term" value="P:cytoplasmic translation"/>
    <property type="evidence" value="ECO:0007669"/>
    <property type="project" value="TreeGrafter"/>
</dbReference>
<sequence length="138" mass="15159">MVADNQIKVTVTDSQIGKQRAYWGLYRSLFNNMVQGVNEGFERKLEINGVGYKVAGGGNKLTFNLGYSHPIIFDLPASVTAEIAGNIITLKSIDKQLVGEMAAQIRKLRKPEPYKGKGIKYVEEVIRRKAGKSAASGK</sequence>
<evidence type="ECO:0000256" key="5">
    <source>
        <dbReference type="NCBIfam" id="TIGR03654"/>
    </source>
</evidence>
<dbReference type="InterPro" id="IPR036789">
    <property type="entry name" value="Ribosomal_uL6-like_a/b-dom_sf"/>
</dbReference>
<dbReference type="InterPro" id="IPR002358">
    <property type="entry name" value="Ribosomal_uL6_CS"/>
</dbReference>
<dbReference type="SUPFAM" id="SSF56053">
    <property type="entry name" value="Ribosomal protein L6"/>
    <property type="match status" value="2"/>
</dbReference>
<dbReference type="PANTHER" id="PTHR11655">
    <property type="entry name" value="60S/50S RIBOSOMAL PROTEIN L6/L9"/>
    <property type="match status" value="1"/>
</dbReference>
<evidence type="ECO:0000256" key="4">
    <source>
        <dbReference type="ARBA" id="ARBA00035454"/>
    </source>
</evidence>
<dbReference type="AlphaFoldDB" id="A0A0G0NCR3"/>
<accession>A0A0G0NCR3</accession>
<feature type="domain" description="Large ribosomal subunit protein uL6 alpha-beta" evidence="8">
    <location>
        <begin position="49"/>
        <end position="121"/>
    </location>
</feature>
<evidence type="ECO:0000313" key="10">
    <source>
        <dbReference type="Proteomes" id="UP000034048"/>
    </source>
</evidence>
<proteinExistence type="inferred from homology"/>
<keyword evidence="7" id="KW-0699">rRNA-binding</keyword>
<dbReference type="InterPro" id="IPR019906">
    <property type="entry name" value="Ribosomal_uL6_bac-type"/>
</dbReference>
<dbReference type="InterPro" id="IPR000702">
    <property type="entry name" value="Ribosomal_uL6-like"/>
</dbReference>
<keyword evidence="3 6" id="KW-0687">Ribonucleoprotein</keyword>